<dbReference type="Proteomes" id="UP000319004">
    <property type="component" value="Chromosome"/>
</dbReference>
<proteinExistence type="predicted"/>
<dbReference type="RefSeq" id="WP_145391086.1">
    <property type="nucleotide sequence ID" value="NZ_CP037423.1"/>
</dbReference>
<dbReference type="EMBL" id="CP037423">
    <property type="protein sequence ID" value="QDV46976.1"/>
    <property type="molecule type" value="Genomic_DNA"/>
</dbReference>
<sequence>MDGKFLEIARSATAGSSQVRPLVQRPDRTRIRTKAAAPSGPLPPRVRLQLVDDDGILDWEDVTALPPDLGRFRGAPTIKSREAFETLELEFERLPPSKITQFLSSRDEKLTPYRGLRRLDSETKTLQPASFPATGDVLIFVHGTFSNSDNMIAGLLDKENEHGGEFLDQALRRYSGNVFTFDHPTLSVGPILNAWDLQRVIGESDAKIHLVSHSRGGLVSRWWCETFDPQGRQCDKSIFVGSPLAGTGLAAPPNIRETIHLLTQFSRALQAAAGLTALAMPVFSVVEAMLRVVTSITNLAARTPVADAAMAMVPGLFGMSRVGNNPELLRLLETPSPQTDRYYAVRSDFQPSDPAWKFWRMFRKERLVDAAADVLFDGANDLVVDTPSMIDLAADVKIPDSRVMDFGQSKTVHHLNYFYQGDTAKFLGDTLL</sequence>
<evidence type="ECO:0000313" key="3">
    <source>
        <dbReference type="Proteomes" id="UP000319004"/>
    </source>
</evidence>
<evidence type="ECO:0000313" key="2">
    <source>
        <dbReference type="EMBL" id="QDV46976.1"/>
    </source>
</evidence>
<dbReference type="InterPro" id="IPR029058">
    <property type="entry name" value="AB_hydrolase_fold"/>
</dbReference>
<accession>A0A518I1P3</accession>
<feature type="domain" description="DUF7379" evidence="1">
    <location>
        <begin position="138"/>
        <end position="315"/>
    </location>
</feature>
<gene>
    <name evidence="2" type="ORF">Enr13x_68850</name>
</gene>
<dbReference type="InterPro" id="IPR055803">
    <property type="entry name" value="DUF7379"/>
</dbReference>
<dbReference type="SUPFAM" id="SSF53474">
    <property type="entry name" value="alpha/beta-Hydrolases"/>
    <property type="match status" value="1"/>
</dbReference>
<keyword evidence="3" id="KW-1185">Reference proteome</keyword>
<evidence type="ECO:0000259" key="1">
    <source>
        <dbReference type="Pfam" id="PF24096"/>
    </source>
</evidence>
<organism evidence="2 3">
    <name type="scientific">Stieleria neptunia</name>
    <dbReference type="NCBI Taxonomy" id="2527979"/>
    <lineage>
        <taxon>Bacteria</taxon>
        <taxon>Pseudomonadati</taxon>
        <taxon>Planctomycetota</taxon>
        <taxon>Planctomycetia</taxon>
        <taxon>Pirellulales</taxon>
        <taxon>Pirellulaceae</taxon>
        <taxon>Stieleria</taxon>
    </lineage>
</organism>
<reference evidence="2 3" key="1">
    <citation type="submission" date="2019-03" db="EMBL/GenBank/DDBJ databases">
        <title>Deep-cultivation of Planctomycetes and their phenomic and genomic characterization uncovers novel biology.</title>
        <authorList>
            <person name="Wiegand S."/>
            <person name="Jogler M."/>
            <person name="Boedeker C."/>
            <person name="Pinto D."/>
            <person name="Vollmers J."/>
            <person name="Rivas-Marin E."/>
            <person name="Kohn T."/>
            <person name="Peeters S.H."/>
            <person name="Heuer A."/>
            <person name="Rast P."/>
            <person name="Oberbeckmann S."/>
            <person name="Bunk B."/>
            <person name="Jeske O."/>
            <person name="Meyerdierks A."/>
            <person name="Storesund J.E."/>
            <person name="Kallscheuer N."/>
            <person name="Luecker S."/>
            <person name="Lage O.M."/>
            <person name="Pohl T."/>
            <person name="Merkel B.J."/>
            <person name="Hornburger P."/>
            <person name="Mueller R.-W."/>
            <person name="Bruemmer F."/>
            <person name="Labrenz M."/>
            <person name="Spormann A.M."/>
            <person name="Op den Camp H."/>
            <person name="Overmann J."/>
            <person name="Amann R."/>
            <person name="Jetten M.S.M."/>
            <person name="Mascher T."/>
            <person name="Medema M.H."/>
            <person name="Devos D.P."/>
            <person name="Kaster A.-K."/>
            <person name="Ovreas L."/>
            <person name="Rohde M."/>
            <person name="Galperin M.Y."/>
            <person name="Jogler C."/>
        </authorList>
    </citation>
    <scope>NUCLEOTIDE SEQUENCE [LARGE SCALE GENOMIC DNA]</scope>
    <source>
        <strain evidence="2 3">Enr13</strain>
    </source>
</reference>
<protein>
    <recommendedName>
        <fullName evidence="1">DUF7379 domain-containing protein</fullName>
    </recommendedName>
</protein>
<dbReference type="OrthoDB" id="1491023at2"/>
<dbReference type="Gene3D" id="3.40.50.1820">
    <property type="entry name" value="alpha/beta hydrolase"/>
    <property type="match status" value="1"/>
</dbReference>
<name>A0A518I1P3_9BACT</name>
<dbReference type="AlphaFoldDB" id="A0A518I1P3"/>
<dbReference type="KEGG" id="snep:Enr13x_68850"/>
<dbReference type="Pfam" id="PF24096">
    <property type="entry name" value="DUF7379"/>
    <property type="match status" value="1"/>
</dbReference>